<dbReference type="CDD" id="cd02066">
    <property type="entry name" value="GRX_family"/>
    <property type="match status" value="1"/>
</dbReference>
<evidence type="ECO:0000256" key="5">
    <source>
        <dbReference type="ARBA" id="ARBA00023284"/>
    </source>
</evidence>
<evidence type="ECO:0000259" key="6">
    <source>
        <dbReference type="Pfam" id="PF00462"/>
    </source>
</evidence>
<dbReference type="Pfam" id="PF00462">
    <property type="entry name" value="Glutaredoxin"/>
    <property type="match status" value="1"/>
</dbReference>
<sequence length="85" mass="9707">MARVTVFSTGICPMCDKTKKLLTKWGIPYQEARLDTGDMAVRREFAEKTQGARTVPQILIDGKWIGSFTELTELHMEDKLDDLME</sequence>
<comment type="similarity">
    <text evidence="1">Belongs to the glutaredoxin family.</text>
</comment>
<dbReference type="AlphaFoldDB" id="A0A3B0YGZ4"/>
<gene>
    <name evidence="7" type="ORF">MNBD_GAMMA15-1287</name>
</gene>
<dbReference type="InterPro" id="IPR014025">
    <property type="entry name" value="Glutaredoxin_subgr"/>
</dbReference>
<keyword evidence="2" id="KW-0813">Transport</keyword>
<dbReference type="PANTHER" id="PTHR46679:SF1">
    <property type="entry name" value="GLUTAREDOXIN-2, MITOCHONDRIAL"/>
    <property type="match status" value="1"/>
</dbReference>
<dbReference type="GO" id="GO:0005739">
    <property type="term" value="C:mitochondrion"/>
    <property type="evidence" value="ECO:0007669"/>
    <property type="project" value="TreeGrafter"/>
</dbReference>
<keyword evidence="5" id="KW-0676">Redox-active center</keyword>
<dbReference type="GO" id="GO:0015035">
    <property type="term" value="F:protein-disulfide reductase activity"/>
    <property type="evidence" value="ECO:0007669"/>
    <property type="project" value="TreeGrafter"/>
</dbReference>
<dbReference type="PROSITE" id="PS51354">
    <property type="entry name" value="GLUTAREDOXIN_2"/>
    <property type="match status" value="1"/>
</dbReference>
<evidence type="ECO:0000313" key="7">
    <source>
        <dbReference type="EMBL" id="VAW73439.1"/>
    </source>
</evidence>
<feature type="domain" description="Glutaredoxin" evidence="6">
    <location>
        <begin position="4"/>
        <end position="65"/>
    </location>
</feature>
<dbReference type="InterPro" id="IPR036249">
    <property type="entry name" value="Thioredoxin-like_sf"/>
</dbReference>
<dbReference type="Gene3D" id="3.40.30.10">
    <property type="entry name" value="Glutaredoxin"/>
    <property type="match status" value="1"/>
</dbReference>
<dbReference type="PANTHER" id="PTHR46679">
    <property type="match status" value="1"/>
</dbReference>
<evidence type="ECO:0000256" key="1">
    <source>
        <dbReference type="ARBA" id="ARBA00007787"/>
    </source>
</evidence>
<name>A0A3B0YGZ4_9ZZZZ</name>
<dbReference type="InterPro" id="IPR002109">
    <property type="entry name" value="Glutaredoxin"/>
</dbReference>
<dbReference type="PRINTS" id="PR00160">
    <property type="entry name" value="GLUTAREDOXIN"/>
</dbReference>
<reference evidence="7" key="1">
    <citation type="submission" date="2018-06" db="EMBL/GenBank/DDBJ databases">
        <authorList>
            <person name="Zhirakovskaya E."/>
        </authorList>
    </citation>
    <scope>NUCLEOTIDE SEQUENCE</scope>
</reference>
<protein>
    <recommendedName>
        <fullName evidence="6">Glutaredoxin domain-containing protein</fullName>
    </recommendedName>
</protein>
<evidence type="ECO:0000256" key="2">
    <source>
        <dbReference type="ARBA" id="ARBA00022448"/>
    </source>
</evidence>
<accession>A0A3B0YGZ4</accession>
<dbReference type="EMBL" id="UOFN01000014">
    <property type="protein sequence ID" value="VAW73439.1"/>
    <property type="molecule type" value="Genomic_DNA"/>
</dbReference>
<evidence type="ECO:0000256" key="4">
    <source>
        <dbReference type="ARBA" id="ARBA00023157"/>
    </source>
</evidence>
<organism evidence="7">
    <name type="scientific">hydrothermal vent metagenome</name>
    <dbReference type="NCBI Taxonomy" id="652676"/>
    <lineage>
        <taxon>unclassified sequences</taxon>
        <taxon>metagenomes</taxon>
        <taxon>ecological metagenomes</taxon>
    </lineage>
</organism>
<evidence type="ECO:0000256" key="3">
    <source>
        <dbReference type="ARBA" id="ARBA00022982"/>
    </source>
</evidence>
<dbReference type="SUPFAM" id="SSF52833">
    <property type="entry name" value="Thioredoxin-like"/>
    <property type="match status" value="1"/>
</dbReference>
<keyword evidence="4" id="KW-1015">Disulfide bond</keyword>
<proteinExistence type="inferred from homology"/>
<keyword evidence="3" id="KW-0249">Electron transport</keyword>